<dbReference type="InterPro" id="IPR036259">
    <property type="entry name" value="MFS_trans_sf"/>
</dbReference>
<accession>A0A2M9CLS4</accession>
<evidence type="ECO:0000313" key="8">
    <source>
        <dbReference type="Proteomes" id="UP000228758"/>
    </source>
</evidence>
<evidence type="ECO:0000256" key="3">
    <source>
        <dbReference type="ARBA" id="ARBA00022989"/>
    </source>
</evidence>
<feature type="transmembrane region" description="Helical" evidence="5">
    <location>
        <begin position="156"/>
        <end position="176"/>
    </location>
</feature>
<evidence type="ECO:0000256" key="5">
    <source>
        <dbReference type="SAM" id="Phobius"/>
    </source>
</evidence>
<dbReference type="InterPro" id="IPR051788">
    <property type="entry name" value="MFS_Transporter"/>
</dbReference>
<feature type="transmembrane region" description="Helical" evidence="5">
    <location>
        <begin position="39"/>
        <end position="56"/>
    </location>
</feature>
<organism evidence="7 8">
    <name type="scientific">Diaminobutyricimonas aerilata</name>
    <dbReference type="NCBI Taxonomy" id="1162967"/>
    <lineage>
        <taxon>Bacteria</taxon>
        <taxon>Bacillati</taxon>
        <taxon>Actinomycetota</taxon>
        <taxon>Actinomycetes</taxon>
        <taxon>Micrococcales</taxon>
        <taxon>Microbacteriaceae</taxon>
        <taxon>Diaminobutyricimonas</taxon>
    </lineage>
</organism>
<dbReference type="GO" id="GO:0022857">
    <property type="term" value="F:transmembrane transporter activity"/>
    <property type="evidence" value="ECO:0007669"/>
    <property type="project" value="InterPro"/>
</dbReference>
<dbReference type="InterPro" id="IPR020846">
    <property type="entry name" value="MFS_dom"/>
</dbReference>
<evidence type="ECO:0000256" key="2">
    <source>
        <dbReference type="ARBA" id="ARBA00022692"/>
    </source>
</evidence>
<dbReference type="InterPro" id="IPR011701">
    <property type="entry name" value="MFS"/>
</dbReference>
<dbReference type="PROSITE" id="PS50850">
    <property type="entry name" value="MFS"/>
    <property type="match status" value="1"/>
</dbReference>
<feature type="domain" description="Major facilitator superfamily (MFS) profile" evidence="6">
    <location>
        <begin position="1"/>
        <end position="378"/>
    </location>
</feature>
<keyword evidence="4 5" id="KW-0472">Membrane</keyword>
<dbReference type="AlphaFoldDB" id="A0A2M9CLS4"/>
<gene>
    <name evidence="7" type="ORF">CLV46_2395</name>
</gene>
<evidence type="ECO:0000313" key="7">
    <source>
        <dbReference type="EMBL" id="PJJ72818.1"/>
    </source>
</evidence>
<proteinExistence type="predicted"/>
<name>A0A2M9CLS4_9MICO</name>
<feature type="transmembrane region" description="Helical" evidence="5">
    <location>
        <begin position="355"/>
        <end position="374"/>
    </location>
</feature>
<protein>
    <submittedName>
        <fullName evidence="7">Sugar phosphate permease</fullName>
    </submittedName>
</protein>
<reference evidence="7 8" key="1">
    <citation type="submission" date="2017-11" db="EMBL/GenBank/DDBJ databases">
        <title>Genomic Encyclopedia of Archaeal and Bacterial Type Strains, Phase II (KMG-II): From Individual Species to Whole Genera.</title>
        <authorList>
            <person name="Goeker M."/>
        </authorList>
    </citation>
    <scope>NUCLEOTIDE SEQUENCE [LARGE SCALE GENOMIC DNA]</scope>
    <source>
        <strain evidence="7 8">DSM 27393</strain>
    </source>
</reference>
<dbReference type="RefSeq" id="WP_157802310.1">
    <property type="nucleotide sequence ID" value="NZ_PGFF01000001.1"/>
</dbReference>
<feature type="transmembrane region" description="Helical" evidence="5">
    <location>
        <begin position="197"/>
        <end position="214"/>
    </location>
</feature>
<dbReference type="PANTHER" id="PTHR23514:SF13">
    <property type="entry name" value="INNER MEMBRANE PROTEIN YBJJ"/>
    <property type="match status" value="1"/>
</dbReference>
<feature type="transmembrane region" description="Helical" evidence="5">
    <location>
        <begin position="265"/>
        <end position="284"/>
    </location>
</feature>
<feature type="transmembrane region" description="Helical" evidence="5">
    <location>
        <begin position="68"/>
        <end position="87"/>
    </location>
</feature>
<dbReference type="GO" id="GO:0005886">
    <property type="term" value="C:plasma membrane"/>
    <property type="evidence" value="ECO:0007669"/>
    <property type="project" value="UniProtKB-SubCell"/>
</dbReference>
<keyword evidence="2 5" id="KW-0812">Transmembrane</keyword>
<dbReference type="OrthoDB" id="3831523at2"/>
<sequence>MRSSTASHSAFAAFGLFWGTWGAALPALRDAASVTDAELGTALLLVGLGALPAMMLTGRAVDRFGARIAGALMLALALSGLVIAIVSRDFATLALGMLLVGATSGAADVASNALAGLAEQRSGGRVITISHAVFSSFVVVGSLGTGGLRALGADAVAVFAGAAALMAVASVAVLMLGDRPHAATPTVAVRRREAMRLALPFVAVGLVGAVAFATENAHQSWSAIFLADELDASVGLTAIAPATFAVFAALTRFAAGIFTRVPAGLLLLAGAGAALLGTLVLATATVVPVALGGLALAAMGTSVLFPTLLSRATEGVPADRRGRATSAVATTAYLGFLVGPVYVGLLADGFGLRGAMIGVAVLAALFALLAPLVTRRRNANTEASEPAPATMGA</sequence>
<evidence type="ECO:0000259" key="6">
    <source>
        <dbReference type="PROSITE" id="PS50850"/>
    </source>
</evidence>
<feature type="transmembrane region" description="Helical" evidence="5">
    <location>
        <begin position="126"/>
        <end position="144"/>
    </location>
</feature>
<dbReference type="SUPFAM" id="SSF103473">
    <property type="entry name" value="MFS general substrate transporter"/>
    <property type="match status" value="1"/>
</dbReference>
<keyword evidence="8" id="KW-1185">Reference proteome</keyword>
<comment type="caution">
    <text evidence="7">The sequence shown here is derived from an EMBL/GenBank/DDBJ whole genome shotgun (WGS) entry which is preliminary data.</text>
</comment>
<keyword evidence="3 5" id="KW-1133">Transmembrane helix</keyword>
<evidence type="ECO:0000256" key="1">
    <source>
        <dbReference type="ARBA" id="ARBA00004651"/>
    </source>
</evidence>
<feature type="transmembrane region" description="Helical" evidence="5">
    <location>
        <begin position="234"/>
        <end position="253"/>
    </location>
</feature>
<feature type="transmembrane region" description="Helical" evidence="5">
    <location>
        <begin position="324"/>
        <end position="343"/>
    </location>
</feature>
<evidence type="ECO:0000256" key="4">
    <source>
        <dbReference type="ARBA" id="ARBA00023136"/>
    </source>
</evidence>
<feature type="transmembrane region" description="Helical" evidence="5">
    <location>
        <begin position="290"/>
        <end position="312"/>
    </location>
</feature>
<dbReference type="EMBL" id="PGFF01000001">
    <property type="protein sequence ID" value="PJJ72818.1"/>
    <property type="molecule type" value="Genomic_DNA"/>
</dbReference>
<dbReference type="Proteomes" id="UP000228758">
    <property type="component" value="Unassembled WGS sequence"/>
</dbReference>
<dbReference type="Gene3D" id="1.20.1250.20">
    <property type="entry name" value="MFS general substrate transporter like domains"/>
    <property type="match status" value="2"/>
</dbReference>
<comment type="subcellular location">
    <subcellularLocation>
        <location evidence="1">Cell membrane</location>
        <topology evidence="1">Multi-pass membrane protein</topology>
    </subcellularLocation>
</comment>
<feature type="transmembrane region" description="Helical" evidence="5">
    <location>
        <begin position="93"/>
        <end position="114"/>
    </location>
</feature>
<dbReference type="Pfam" id="PF07690">
    <property type="entry name" value="MFS_1"/>
    <property type="match status" value="1"/>
</dbReference>
<dbReference type="PANTHER" id="PTHR23514">
    <property type="entry name" value="BYPASS OF STOP CODON PROTEIN 6"/>
    <property type="match status" value="1"/>
</dbReference>